<dbReference type="GO" id="GO:0005829">
    <property type="term" value="C:cytosol"/>
    <property type="evidence" value="ECO:0007669"/>
    <property type="project" value="TreeGrafter"/>
</dbReference>
<dbReference type="Gene3D" id="3.40.50.1240">
    <property type="entry name" value="Phosphoglycerate mutase-like"/>
    <property type="match status" value="1"/>
</dbReference>
<dbReference type="Proteomes" id="UP000193067">
    <property type="component" value="Unassembled WGS sequence"/>
</dbReference>
<dbReference type="GO" id="GO:0004331">
    <property type="term" value="F:fructose-2,6-bisphosphate 2-phosphatase activity"/>
    <property type="evidence" value="ECO:0007669"/>
    <property type="project" value="TreeGrafter"/>
</dbReference>
<proteinExistence type="predicted"/>
<dbReference type="InterPro" id="IPR051695">
    <property type="entry name" value="Phosphoglycerate_Mutase"/>
</dbReference>
<feature type="binding site" evidence="3">
    <location>
        <position position="65"/>
    </location>
    <ligand>
        <name>substrate</name>
    </ligand>
</feature>
<dbReference type="GO" id="GO:0043456">
    <property type="term" value="P:regulation of pentose-phosphate shunt"/>
    <property type="evidence" value="ECO:0007669"/>
    <property type="project" value="TreeGrafter"/>
</dbReference>
<dbReference type="PANTHER" id="PTHR46517:SF1">
    <property type="entry name" value="FRUCTOSE-2,6-BISPHOSPHATASE TIGAR"/>
    <property type="match status" value="1"/>
</dbReference>
<reference evidence="5 6" key="1">
    <citation type="journal article" date="2015" name="Biotechnol. Biofuels">
        <title>Enhanced degradation of softwood versus hardwood by the white-rot fungus Pycnoporus coccineus.</title>
        <authorList>
            <person name="Couturier M."/>
            <person name="Navarro D."/>
            <person name="Chevret D."/>
            <person name="Henrissat B."/>
            <person name="Piumi F."/>
            <person name="Ruiz-Duenas F.J."/>
            <person name="Martinez A.T."/>
            <person name="Grigoriev I.V."/>
            <person name="Riley R."/>
            <person name="Lipzen A."/>
            <person name="Berrin J.G."/>
            <person name="Master E.R."/>
            <person name="Rosso M.N."/>
        </authorList>
    </citation>
    <scope>NUCLEOTIDE SEQUENCE [LARGE SCALE GENOMIC DNA]</scope>
    <source>
        <strain evidence="5 6">BRFM310</strain>
    </source>
</reference>
<dbReference type="InterPro" id="IPR013078">
    <property type="entry name" value="His_Pase_superF_clade-1"/>
</dbReference>
<dbReference type="AlphaFoldDB" id="A0A1Y2J1R4"/>
<dbReference type="OrthoDB" id="354304at2759"/>
<feature type="binding site" evidence="3">
    <location>
        <begin position="15"/>
        <end position="22"/>
    </location>
    <ligand>
        <name>substrate</name>
    </ligand>
</feature>
<dbReference type="STRING" id="1353009.A0A1Y2J1R4"/>
<dbReference type="InterPro" id="IPR029033">
    <property type="entry name" value="His_PPase_superfam"/>
</dbReference>
<evidence type="ECO:0000256" key="2">
    <source>
        <dbReference type="PIRSR" id="PIRSR613078-1"/>
    </source>
</evidence>
<dbReference type="EMBL" id="KZ084088">
    <property type="protein sequence ID" value="OSD07267.1"/>
    <property type="molecule type" value="Genomic_DNA"/>
</dbReference>
<feature type="active site" description="Tele-phosphohistidine intermediate" evidence="2">
    <location>
        <position position="16"/>
    </location>
</feature>
<evidence type="ECO:0000313" key="5">
    <source>
        <dbReference type="EMBL" id="OSD07267.1"/>
    </source>
</evidence>
<dbReference type="Pfam" id="PF00300">
    <property type="entry name" value="His_Phos_1"/>
    <property type="match status" value="1"/>
</dbReference>
<protein>
    <submittedName>
        <fullName evidence="5">Phosphoglycerate mutase-like protein</fullName>
    </submittedName>
</protein>
<evidence type="ECO:0000256" key="3">
    <source>
        <dbReference type="PIRSR" id="PIRSR613078-2"/>
    </source>
</evidence>
<gene>
    <name evidence="5" type="ORF">PYCCODRAFT_1473856</name>
</gene>
<name>A0A1Y2J1R4_TRAC3</name>
<keyword evidence="1" id="KW-0378">Hydrolase</keyword>
<dbReference type="SMART" id="SM00855">
    <property type="entry name" value="PGAM"/>
    <property type="match status" value="1"/>
</dbReference>
<keyword evidence="6" id="KW-1185">Reference proteome</keyword>
<feature type="region of interest" description="Disordered" evidence="4">
    <location>
        <begin position="276"/>
        <end position="305"/>
    </location>
</feature>
<feature type="compositionally biased region" description="Basic and acidic residues" evidence="4">
    <location>
        <begin position="288"/>
        <end position="299"/>
    </location>
</feature>
<dbReference type="GO" id="GO:0045820">
    <property type="term" value="P:negative regulation of glycolytic process"/>
    <property type="evidence" value="ECO:0007669"/>
    <property type="project" value="TreeGrafter"/>
</dbReference>
<dbReference type="CDD" id="cd07067">
    <property type="entry name" value="HP_PGM_like"/>
    <property type="match status" value="1"/>
</dbReference>
<evidence type="ECO:0000256" key="1">
    <source>
        <dbReference type="ARBA" id="ARBA00022801"/>
    </source>
</evidence>
<sequence length="305" mass="33827">MSTESTPAVIVTFIRHGESTDNLLSIWAGWKDAPLSNHGMNQAKAVGQSLSKVPFAAIYASPLKRALWTGQAVQEAQPDPKPPLTVSPLLREQHFGVAEGHPWQWNQDPNLTLEEHFARDIWPVLHERHQKFPEGESLDDLFERAKKAIDELIMPHVWKAAREGKKGVHIAVASHGLCISELIPALLIKDESGIHPGDKYRGLQNTAWTRVTVDVKGLKEGEPLEFPDSDPPKLKVRVTDVNRHEHLDNVKRQKGGIGRAGYDPKQQDIRAFFGGAKVESGTAAPEEVEGRSESNARDEAEVDIN</sequence>
<evidence type="ECO:0000313" key="6">
    <source>
        <dbReference type="Proteomes" id="UP000193067"/>
    </source>
</evidence>
<dbReference type="PANTHER" id="PTHR46517">
    <property type="entry name" value="FRUCTOSE-2,6-BISPHOSPHATASE TIGAR"/>
    <property type="match status" value="1"/>
</dbReference>
<accession>A0A1Y2J1R4</accession>
<organism evidence="5 6">
    <name type="scientific">Trametes coccinea (strain BRFM310)</name>
    <name type="common">Pycnoporus coccineus</name>
    <dbReference type="NCBI Taxonomy" id="1353009"/>
    <lineage>
        <taxon>Eukaryota</taxon>
        <taxon>Fungi</taxon>
        <taxon>Dikarya</taxon>
        <taxon>Basidiomycota</taxon>
        <taxon>Agaricomycotina</taxon>
        <taxon>Agaricomycetes</taxon>
        <taxon>Polyporales</taxon>
        <taxon>Polyporaceae</taxon>
        <taxon>Trametes</taxon>
    </lineage>
</organism>
<feature type="active site" description="Proton donor/acceptor" evidence="2">
    <location>
        <position position="92"/>
    </location>
</feature>
<dbReference type="SUPFAM" id="SSF53254">
    <property type="entry name" value="Phosphoglycerate mutase-like"/>
    <property type="match status" value="1"/>
</dbReference>
<evidence type="ECO:0000256" key="4">
    <source>
        <dbReference type="SAM" id="MobiDB-lite"/>
    </source>
</evidence>